<evidence type="ECO:0008006" key="3">
    <source>
        <dbReference type="Google" id="ProtNLM"/>
    </source>
</evidence>
<dbReference type="GO" id="GO:0006269">
    <property type="term" value="P:DNA replication, synthesis of primer"/>
    <property type="evidence" value="ECO:0007669"/>
    <property type="project" value="TreeGrafter"/>
</dbReference>
<organism evidence="1 2">
    <name type="scientific">Vreelandella sulfidaeris</name>
    <dbReference type="NCBI Taxonomy" id="115553"/>
    <lineage>
        <taxon>Bacteria</taxon>
        <taxon>Pseudomonadati</taxon>
        <taxon>Pseudomonadota</taxon>
        <taxon>Gammaproteobacteria</taxon>
        <taxon>Oceanospirillales</taxon>
        <taxon>Halomonadaceae</taxon>
        <taxon>Vreelandella</taxon>
    </lineage>
</organism>
<protein>
    <recommendedName>
        <fullName evidence="3">Toprim domain-containing protein</fullName>
    </recommendedName>
</protein>
<dbReference type="PANTHER" id="PTHR30313">
    <property type="entry name" value="DNA PRIMASE"/>
    <property type="match status" value="1"/>
</dbReference>
<dbReference type="Pfam" id="PF13155">
    <property type="entry name" value="Toprim_2"/>
    <property type="match status" value="1"/>
</dbReference>
<dbReference type="SUPFAM" id="SSF56731">
    <property type="entry name" value="DNA primase core"/>
    <property type="match status" value="1"/>
</dbReference>
<gene>
    <name evidence="1" type="ORF">HSBAA_29230</name>
</gene>
<evidence type="ECO:0000313" key="2">
    <source>
        <dbReference type="Proteomes" id="UP000320231"/>
    </source>
</evidence>
<reference evidence="1 2" key="1">
    <citation type="journal article" date="2019" name="Microbiol. Resour. Announc.">
        <title>Complete Genome Sequence of Halomonas sulfidaeris Strain Esulfide1 Isolated from a Metal Sulfide Rock at a Depth of 2,200 Meters, Obtained Using Nanopore Sequencing.</title>
        <authorList>
            <person name="Saito M."/>
            <person name="Nishigata A."/>
            <person name="Galipon J."/>
            <person name="Arakawa K."/>
        </authorList>
    </citation>
    <scope>NUCLEOTIDE SEQUENCE [LARGE SCALE GENOMIC DNA]</scope>
    <source>
        <strain evidence="1 2">ATCC BAA-803</strain>
    </source>
</reference>
<proteinExistence type="predicted"/>
<dbReference type="AlphaFoldDB" id="A0A455U7W0"/>
<dbReference type="Proteomes" id="UP000320231">
    <property type="component" value="Chromosome"/>
</dbReference>
<dbReference type="EMBL" id="AP019514">
    <property type="protein sequence ID" value="BBI61617.1"/>
    <property type="molecule type" value="Genomic_DNA"/>
</dbReference>
<dbReference type="Gene3D" id="3.90.980.10">
    <property type="entry name" value="DNA primase, catalytic core, N-terminal domain"/>
    <property type="match status" value="1"/>
</dbReference>
<dbReference type="Gene3D" id="3.40.1360.10">
    <property type="match status" value="1"/>
</dbReference>
<dbReference type="InterPro" id="IPR037068">
    <property type="entry name" value="DNA_primase_core_N_sf"/>
</dbReference>
<accession>A0A455U7W0</accession>
<dbReference type="KEGG" id="hsr:HSBAA_29230"/>
<dbReference type="GO" id="GO:0005737">
    <property type="term" value="C:cytoplasm"/>
    <property type="evidence" value="ECO:0007669"/>
    <property type="project" value="TreeGrafter"/>
</dbReference>
<dbReference type="InterPro" id="IPR050219">
    <property type="entry name" value="DnaG_primase"/>
</dbReference>
<evidence type="ECO:0000313" key="1">
    <source>
        <dbReference type="EMBL" id="BBI61617.1"/>
    </source>
</evidence>
<dbReference type="PANTHER" id="PTHR30313:SF2">
    <property type="entry name" value="DNA PRIMASE"/>
    <property type="match status" value="1"/>
</dbReference>
<name>A0A455U7W0_9GAMM</name>
<sequence length="285" mass="31585">MVVCKATIDAPSGKQVIDHLEGYFDAMGYVVEREHRETTFKALSGLPDPIITLPAEGGSIPTYLWERGVTAKTCAKFKLHFSDTGVFRYELNGYESQQDFYQRVIIPVFDITGDLKTFQGRDITGTQEDKYRFALGMPASGAYLYNGHNALGKQHVIVGEGAFDVWSLSQYLWDQGMDDVEAVGTFGKHLSQTSDDGEDQLSAFLMLKEAGLKTVTFMWDSEPAAIRDALKACDLLTQHGFSCRMALLPTGLDPNEATPAEVGRAISQAQPYSKALQMKMRLQML</sequence>